<accession>A0A6A4RX23</accession>
<name>A0A6A4RX23_SCOMX</name>
<proteinExistence type="predicted"/>
<comment type="caution">
    <text evidence="1">The sequence shown here is derived from an EMBL/GenBank/DDBJ whole genome shotgun (WGS) entry which is preliminary data.</text>
</comment>
<evidence type="ECO:0000313" key="2">
    <source>
        <dbReference type="Proteomes" id="UP000438429"/>
    </source>
</evidence>
<dbReference type="AlphaFoldDB" id="A0A6A4RX23"/>
<sequence length="130" mass="14195">MCGRGRTDVPTPSAVVQNIRKMVNCSCCANRGFCKVKRSTTRVWLQTVWSGKVKILIQTFRPPGLCYLPITLSRLLPPSSSPLIQSLSVPHDATIAVIVVNSSSSSKSRCCTNSSALLQFSYDNNTDCNN</sequence>
<reference evidence="1 2" key="1">
    <citation type="submission" date="2019-06" db="EMBL/GenBank/DDBJ databases">
        <title>Draft genomes of female and male turbot (Scophthalmus maximus).</title>
        <authorList>
            <person name="Xu H."/>
            <person name="Xu X.-W."/>
            <person name="Shao C."/>
            <person name="Chen S."/>
        </authorList>
    </citation>
    <scope>NUCLEOTIDE SEQUENCE [LARGE SCALE GENOMIC DNA]</scope>
    <source>
        <strain evidence="1">Ysfricsl-2016a</strain>
        <tissue evidence="1">Blood</tissue>
    </source>
</reference>
<evidence type="ECO:0000313" key="1">
    <source>
        <dbReference type="EMBL" id="KAF0023004.1"/>
    </source>
</evidence>
<dbReference type="Proteomes" id="UP000438429">
    <property type="component" value="Unassembled WGS sequence"/>
</dbReference>
<organism evidence="1 2">
    <name type="scientific">Scophthalmus maximus</name>
    <name type="common">Turbot</name>
    <name type="synonym">Psetta maxima</name>
    <dbReference type="NCBI Taxonomy" id="52904"/>
    <lineage>
        <taxon>Eukaryota</taxon>
        <taxon>Metazoa</taxon>
        <taxon>Chordata</taxon>
        <taxon>Craniata</taxon>
        <taxon>Vertebrata</taxon>
        <taxon>Euteleostomi</taxon>
        <taxon>Actinopterygii</taxon>
        <taxon>Neopterygii</taxon>
        <taxon>Teleostei</taxon>
        <taxon>Neoteleostei</taxon>
        <taxon>Acanthomorphata</taxon>
        <taxon>Carangaria</taxon>
        <taxon>Pleuronectiformes</taxon>
        <taxon>Pleuronectoidei</taxon>
        <taxon>Scophthalmidae</taxon>
        <taxon>Scophthalmus</taxon>
    </lineage>
</organism>
<protein>
    <submittedName>
        <fullName evidence="1">Uncharacterized protein</fullName>
    </submittedName>
</protein>
<dbReference type="EMBL" id="VEVO01000023">
    <property type="protein sequence ID" value="KAF0023004.1"/>
    <property type="molecule type" value="Genomic_DNA"/>
</dbReference>
<gene>
    <name evidence="1" type="ORF">F2P81_024985</name>
</gene>